<feature type="compositionally biased region" description="Basic residues" evidence="5">
    <location>
        <begin position="825"/>
        <end position="835"/>
    </location>
</feature>
<organism evidence="9">
    <name type="scientific">Kwoniella dejecticola CBS 10117</name>
    <dbReference type="NCBI Taxonomy" id="1296121"/>
    <lineage>
        <taxon>Eukaryota</taxon>
        <taxon>Fungi</taxon>
        <taxon>Dikarya</taxon>
        <taxon>Basidiomycota</taxon>
        <taxon>Agaricomycotina</taxon>
        <taxon>Tremellomycetes</taxon>
        <taxon>Tremellales</taxon>
        <taxon>Cryptococcaceae</taxon>
        <taxon>Kwoniella</taxon>
    </lineage>
</organism>
<dbReference type="InterPro" id="IPR056535">
    <property type="entry name" value="TPR_NUP160_M"/>
</dbReference>
<dbReference type="Pfam" id="PF23347">
    <property type="entry name" value="TPR_Nup160_C"/>
    <property type="match status" value="1"/>
</dbReference>
<dbReference type="PANTHER" id="PTHR21286:SF0">
    <property type="entry name" value="NUCLEAR PORE COMPLEX PROTEIN NUP160"/>
    <property type="match status" value="1"/>
</dbReference>
<evidence type="ECO:0008006" key="10">
    <source>
        <dbReference type="Google" id="ProtNLM"/>
    </source>
</evidence>
<reference evidence="9" key="1">
    <citation type="submission" date="2013-07" db="EMBL/GenBank/DDBJ databases">
        <title>The Genome Sequence of Cryptococcus dejecticola CBS10117.</title>
        <authorList>
            <consortium name="The Broad Institute Genome Sequencing Platform"/>
            <person name="Cuomo C."/>
            <person name="Litvintseva A."/>
            <person name="Chen Y."/>
            <person name="Heitman J."/>
            <person name="Sun S."/>
            <person name="Springer D."/>
            <person name="Dromer F."/>
            <person name="Young S.K."/>
            <person name="Zeng Q."/>
            <person name="Gargeya S."/>
            <person name="Fitzgerald M."/>
            <person name="Abouelleil A."/>
            <person name="Alvarado L."/>
            <person name="Berlin A.M."/>
            <person name="Chapman S.B."/>
            <person name="Dewar J."/>
            <person name="Goldberg J."/>
            <person name="Griggs A."/>
            <person name="Gujja S."/>
            <person name="Hansen M."/>
            <person name="Howarth C."/>
            <person name="Imamovic A."/>
            <person name="Larimer J."/>
            <person name="McCowan C."/>
            <person name="Murphy C."/>
            <person name="Pearson M."/>
            <person name="Priest M."/>
            <person name="Roberts A."/>
            <person name="Saif S."/>
            <person name="Shea T."/>
            <person name="Sykes S."/>
            <person name="Wortman J."/>
            <person name="Nusbaum C."/>
            <person name="Birren B."/>
        </authorList>
    </citation>
    <scope>NUCLEOTIDE SEQUENCE [LARGE SCALE GENOMIC DNA]</scope>
    <source>
        <strain evidence="9">CBS 10117</strain>
    </source>
</reference>
<evidence type="ECO:0000259" key="7">
    <source>
        <dbReference type="Pfam" id="PF23347"/>
    </source>
</evidence>
<dbReference type="VEuPathDB" id="FungiDB:I303_05510"/>
<feature type="domain" description="NUP160 middle TPR" evidence="8">
    <location>
        <begin position="948"/>
        <end position="1176"/>
    </location>
</feature>
<dbReference type="Pfam" id="PF11715">
    <property type="entry name" value="Beta-prop_Nup120_160"/>
    <property type="match status" value="1"/>
</dbReference>
<feature type="coiled-coil region" evidence="4">
    <location>
        <begin position="1439"/>
        <end position="1470"/>
    </location>
</feature>
<keyword evidence="2" id="KW-0813">Transport</keyword>
<dbReference type="PANTHER" id="PTHR21286">
    <property type="entry name" value="NUCLEAR PORE COMPLEX PROTEIN NUP160"/>
    <property type="match status" value="1"/>
</dbReference>
<dbReference type="EMBL" id="KI894032">
    <property type="protein sequence ID" value="OBR84651.1"/>
    <property type="molecule type" value="Genomic_DNA"/>
</dbReference>
<evidence type="ECO:0000259" key="8">
    <source>
        <dbReference type="Pfam" id="PF23354"/>
    </source>
</evidence>
<keyword evidence="4" id="KW-0175">Coiled coil</keyword>
<dbReference type="InterPro" id="IPR056536">
    <property type="entry name" value="TPR_NUP160_C"/>
</dbReference>
<dbReference type="GO" id="GO:0005643">
    <property type="term" value="C:nuclear pore"/>
    <property type="evidence" value="ECO:0007669"/>
    <property type="project" value="TreeGrafter"/>
</dbReference>
<feature type="domain" description="Nucleoporin Nup120/160 beta-propeller" evidence="6">
    <location>
        <begin position="65"/>
        <end position="588"/>
    </location>
</feature>
<proteinExistence type="predicted"/>
<evidence type="ECO:0000256" key="5">
    <source>
        <dbReference type="SAM" id="MobiDB-lite"/>
    </source>
</evidence>
<dbReference type="GO" id="GO:0017056">
    <property type="term" value="F:structural constituent of nuclear pore"/>
    <property type="evidence" value="ECO:0007669"/>
    <property type="project" value="TreeGrafter"/>
</dbReference>
<evidence type="ECO:0000256" key="4">
    <source>
        <dbReference type="SAM" id="Coils"/>
    </source>
</evidence>
<dbReference type="InterPro" id="IPR021717">
    <property type="entry name" value="Nucleoporin_Nup160"/>
</dbReference>
<dbReference type="InterPro" id="IPR011047">
    <property type="entry name" value="Quinoprotein_ADH-like_sf"/>
</dbReference>
<feature type="domain" description="NUP160 C-terminal TPR" evidence="7">
    <location>
        <begin position="1223"/>
        <end position="1407"/>
    </location>
</feature>
<evidence type="ECO:0000256" key="3">
    <source>
        <dbReference type="ARBA" id="ARBA00023242"/>
    </source>
</evidence>
<dbReference type="Pfam" id="PF23354">
    <property type="entry name" value="TPR_NUP160_120_M"/>
    <property type="match status" value="1"/>
</dbReference>
<comment type="subcellular location">
    <subcellularLocation>
        <location evidence="1">Nucleus</location>
    </subcellularLocation>
</comment>
<gene>
    <name evidence="9" type="ORF">I303_05510</name>
</gene>
<evidence type="ECO:0000259" key="6">
    <source>
        <dbReference type="Pfam" id="PF11715"/>
    </source>
</evidence>
<keyword evidence="3" id="KW-0539">Nucleus</keyword>
<dbReference type="STRING" id="1296121.A0A1A6A3L8"/>
<dbReference type="InterPro" id="IPR059141">
    <property type="entry name" value="Beta-prop_Nup120_160"/>
</dbReference>
<evidence type="ECO:0000256" key="2">
    <source>
        <dbReference type="ARBA" id="ARBA00022448"/>
    </source>
</evidence>
<sequence length="1474" mass="163666">MPSTFIPHHLIHAHLPPPPSIPNAIPELRIQSDQAVPLTVEDYAEPLHPDHAVSVIHHESTNILARSIYNGHVLELRSFNTVIRKSRPRGLDGSEIIRIFFPEQLRTLSQGGVVVSKRDKRLFVTVVSQANIVYRLNFPLGTFRPGTEDRFIFTTKGNDDWYEEWQVPEDVVVACSGVSAWTALNENIIILGGGDGGIVRIHRSGYWTPDSGRWSATHHRATSRLRLPSLFSRSANTDEQIISFAEFQKGDHIPVLYTLSRDRKLRSWNSSTGACLRTTDVRSTSQELVTRGSQEGSSSSIVEDGSVDMLKVVAHPSSASRYSHIVIAFASTPYSSTSAGSFVIYRAATSSHSISDLAPAGEKVCSSLSAGAEIRGYEVLPPVQLEGIDSGWKLWVAWDKKGPTFCETILIDDILQFSTYIETNDALLLSEWQQDASSNDVEGFDAAYFDNILSSDPPKPADPEDNGDIPAAFIQHLFHPGRFSILTLTTALEDYIHQLSRKNQAQQIANSFASLSKRFGGVVGSQIEMEYSPQTGAPVVDAYRKNLKLDWLGVWSNVRELDKQARWPVNTTVVDNGVMVLTREGISTSVPDDIVALVDRLGRTDIDPNQFLQFSEGAIRKLYPALAPPKARASAIAISMSGSYISNVLKTQDAAENTGTALDDFVNVTVERLATVTHEPSEVIAGAIWDDYIEELLTEEDRTSVRRILSESPSVSRALDESLNILELPTDLTNDAQTDEISWSGSGNALLTSVITSTIASRLSLARNVLLVTFFHLFESRDPSYEDDEGEELIEILARALAIFHRYKVLKWVADQTGEEARERSKLKRSNKRKTNGGDDVLAEGLGSLRMREGEEDSNVDSDTFDLGYSLIHSLLARQMPHSVTDGGINTLFKTASSFISDLGIIQRGQTDIGAQEADIKLAYKILVDGHPQLAGAFTDMYPLSAGISYVKGRAYLECGMTEEAVKYLEKAAAGCKATDGSLSAILASTTGSNGLSEYYRHICRVFDDQGADQPVMYFGQLAIQSNKGDAVSTKDLWTKVFLSSIALGRYEDAYSTLTNLPFLDLKRDFLGQLISVMCENNEVGRLNSLGFIGFQKDVEEMLRFKARNSDPLRFPNYYKVLYSWHIARGDYRSAGEIMYLQGRRFAEGSSSKFPAFDLSAMQARSYLAAINALSLVEKRNAWVSVPGAPSKALRGIKRRKVSSYIPDEEFSKDKRPIDIISLADIEMEYTLVLSQLRLSSHIPDLHEHGVTVSPQEVVGLFIQRGMFDIAQSSAVALQVDMTDLFQALAARCVELSRLSEHNGDFSAATFLQSSPVTSHLRGSPSALSINYLQTALSRHDSAKTSWKYRQAVADTLFEMNKDKKQKWQMPVWLVTWEMDRDAESWINRALRYGWVEEALGWSIDLIRKATPPELLPPGKSNSANIPYNLFDRVLAAAQEGDEKEEKNVQRKAKLLKEEIERRLDGLEKITRTD</sequence>
<accession>A0A1A6A3L8</accession>
<dbReference type="SUPFAM" id="SSF50998">
    <property type="entry name" value="Quinoprotein alcohol dehydrogenase-like"/>
    <property type="match status" value="1"/>
</dbReference>
<dbReference type="OrthoDB" id="67716at2759"/>
<name>A0A1A6A3L8_9TREE</name>
<protein>
    <recommendedName>
        <fullName evidence="10">Nuclear pore complex protein Nup160</fullName>
    </recommendedName>
</protein>
<feature type="region of interest" description="Disordered" evidence="5">
    <location>
        <begin position="823"/>
        <end position="842"/>
    </location>
</feature>
<evidence type="ECO:0000313" key="9">
    <source>
        <dbReference type="EMBL" id="OBR84651.1"/>
    </source>
</evidence>
<evidence type="ECO:0000256" key="1">
    <source>
        <dbReference type="ARBA" id="ARBA00004123"/>
    </source>
</evidence>